<evidence type="ECO:0000313" key="9">
    <source>
        <dbReference type="EMBL" id="WAJ22236.1"/>
    </source>
</evidence>
<dbReference type="PANTHER" id="PTHR30472">
    <property type="entry name" value="FERRIC ENTEROBACTIN TRANSPORT SYSTEM PERMEASE PROTEIN"/>
    <property type="match status" value="1"/>
</dbReference>
<feature type="transmembrane region" description="Helical" evidence="8">
    <location>
        <begin position="266"/>
        <end position="285"/>
    </location>
</feature>
<dbReference type="Proteomes" id="UP001163115">
    <property type="component" value="Chromosome"/>
</dbReference>
<dbReference type="EMBL" id="CP113524">
    <property type="protein sequence ID" value="WAJ22236.1"/>
    <property type="molecule type" value="Genomic_DNA"/>
</dbReference>
<feature type="transmembrane region" description="Helical" evidence="8">
    <location>
        <begin position="213"/>
        <end position="234"/>
    </location>
</feature>
<feature type="transmembrane region" description="Helical" evidence="8">
    <location>
        <begin position="132"/>
        <end position="151"/>
    </location>
</feature>
<reference evidence="9" key="1">
    <citation type="submission" date="2022-11" db="EMBL/GenBank/DDBJ databases">
        <title>Lacrimispora xylanolytica sy1, complete genome.</title>
        <authorList>
            <person name="Choi S."/>
        </authorList>
    </citation>
    <scope>NUCLEOTIDE SEQUENCE</scope>
    <source>
        <strain evidence="9">Sy1</strain>
    </source>
</reference>
<feature type="transmembrane region" description="Helical" evidence="8">
    <location>
        <begin position="163"/>
        <end position="185"/>
    </location>
</feature>
<dbReference type="CDD" id="cd06550">
    <property type="entry name" value="TM_ABC_iron-siderophores_like"/>
    <property type="match status" value="1"/>
</dbReference>
<comment type="subcellular location">
    <subcellularLocation>
        <location evidence="1">Cell membrane</location>
        <topology evidence="1">Multi-pass membrane protein</topology>
    </subcellularLocation>
</comment>
<dbReference type="PANTHER" id="PTHR30472:SF1">
    <property type="entry name" value="FE(3+) DICITRATE TRANSPORT SYSTEM PERMEASE PROTEIN FECC-RELATED"/>
    <property type="match status" value="1"/>
</dbReference>
<evidence type="ECO:0000256" key="6">
    <source>
        <dbReference type="ARBA" id="ARBA00022989"/>
    </source>
</evidence>
<keyword evidence="5 8" id="KW-0812">Transmembrane</keyword>
<evidence type="ECO:0000256" key="4">
    <source>
        <dbReference type="ARBA" id="ARBA00022475"/>
    </source>
</evidence>
<keyword evidence="4" id="KW-1003">Cell membrane</keyword>
<evidence type="ECO:0000256" key="8">
    <source>
        <dbReference type="SAM" id="Phobius"/>
    </source>
</evidence>
<accession>A0ABY7A9M3</accession>
<proteinExistence type="inferred from homology"/>
<dbReference type="SUPFAM" id="SSF81345">
    <property type="entry name" value="ABC transporter involved in vitamin B12 uptake, BtuC"/>
    <property type="match status" value="1"/>
</dbReference>
<dbReference type="InterPro" id="IPR037294">
    <property type="entry name" value="ABC_BtuC-like"/>
</dbReference>
<evidence type="ECO:0000256" key="5">
    <source>
        <dbReference type="ARBA" id="ARBA00022692"/>
    </source>
</evidence>
<feature type="transmembrane region" description="Helical" evidence="8">
    <location>
        <begin position="21"/>
        <end position="43"/>
    </location>
</feature>
<feature type="transmembrane region" description="Helical" evidence="8">
    <location>
        <begin position="320"/>
        <end position="339"/>
    </location>
</feature>
<evidence type="ECO:0000256" key="2">
    <source>
        <dbReference type="ARBA" id="ARBA00007935"/>
    </source>
</evidence>
<evidence type="ECO:0000256" key="7">
    <source>
        <dbReference type="ARBA" id="ARBA00023136"/>
    </source>
</evidence>
<gene>
    <name evidence="9" type="ORF">OW255_11645</name>
</gene>
<organism evidence="9 10">
    <name type="scientific">Lacrimispora xylanolytica</name>
    <dbReference type="NCBI Taxonomy" id="29375"/>
    <lineage>
        <taxon>Bacteria</taxon>
        <taxon>Bacillati</taxon>
        <taxon>Bacillota</taxon>
        <taxon>Clostridia</taxon>
        <taxon>Lachnospirales</taxon>
        <taxon>Lachnospiraceae</taxon>
        <taxon>Lacrimispora</taxon>
    </lineage>
</organism>
<dbReference type="Pfam" id="PF01032">
    <property type="entry name" value="FecCD"/>
    <property type="match status" value="1"/>
</dbReference>
<protein>
    <submittedName>
        <fullName evidence="9">Iron ABC transporter permease</fullName>
    </submittedName>
</protein>
<sequence length="346" mass="35825">MKPSIFTEQTGYQKNLLRRTCLALLGGLLLLLYAMTVSVMGGASDIPVKTLWEAVTQYDAGQSQHLIIMDLRLPRVVTGAMVGASLAVAGAMMQAMTKNPLADSGLMGLNAGAVFSLSVCFAFFPGLRYQEMMWAAFAGAALGAGLVIGASGMRGGTNESGRIVLAGAAVSALLTAFSQGIALHYNVSQKVMFWTTGGTAGANWQQIKGISPWIAAGLIGAFLLARSISLLSLGQETAKGLGVNTGAVNAVCSCLVFILAGAAVSIAGGIGFVGLMVPHIVRYFVGMDYRSILPVSAIFGAALVVAADLGARLVNPPFETPLGAVVALLGGPFFLYLACSQRRRNV</sequence>
<evidence type="ECO:0000256" key="1">
    <source>
        <dbReference type="ARBA" id="ARBA00004651"/>
    </source>
</evidence>
<comment type="similarity">
    <text evidence="2">Belongs to the binding-protein-dependent transport system permease family. FecCD subfamily.</text>
</comment>
<evidence type="ECO:0000256" key="3">
    <source>
        <dbReference type="ARBA" id="ARBA00022448"/>
    </source>
</evidence>
<name>A0ABY7A9M3_9FIRM</name>
<keyword evidence="10" id="KW-1185">Reference proteome</keyword>
<keyword evidence="7 8" id="KW-0472">Membrane</keyword>
<keyword evidence="3" id="KW-0813">Transport</keyword>
<feature type="transmembrane region" description="Helical" evidence="8">
    <location>
        <begin position="105"/>
        <end position="126"/>
    </location>
</feature>
<evidence type="ECO:0000313" key="10">
    <source>
        <dbReference type="Proteomes" id="UP001163115"/>
    </source>
</evidence>
<dbReference type="InterPro" id="IPR000522">
    <property type="entry name" value="ABC_transptr_permease_BtuC"/>
</dbReference>
<dbReference type="Gene3D" id="1.10.3470.10">
    <property type="entry name" value="ABC transporter involved in vitamin B12 uptake, BtuC"/>
    <property type="match status" value="1"/>
</dbReference>
<keyword evidence="6 8" id="KW-1133">Transmembrane helix</keyword>
<dbReference type="RefSeq" id="WP_268114182.1">
    <property type="nucleotide sequence ID" value="NZ_CP113524.1"/>
</dbReference>
<feature type="transmembrane region" description="Helical" evidence="8">
    <location>
        <begin position="292"/>
        <end position="314"/>
    </location>
</feature>